<evidence type="ECO:0000256" key="4">
    <source>
        <dbReference type="ARBA" id="ARBA00022597"/>
    </source>
</evidence>
<dbReference type="GO" id="GO:0055052">
    <property type="term" value="C:ATP-binding cassette (ABC) transporter complex, substrate-binding subunit-containing"/>
    <property type="evidence" value="ECO:0007669"/>
    <property type="project" value="TreeGrafter"/>
</dbReference>
<dbReference type="PANTHER" id="PTHR43875:SF3">
    <property type="entry name" value="MALTOSE_MALTODEXTRIN IMPORT ATP-BINDING PROTEIN MALK"/>
    <property type="match status" value="1"/>
</dbReference>
<dbReference type="InterPro" id="IPR047641">
    <property type="entry name" value="ABC_transpr_MalK/UgpC-like"/>
</dbReference>
<dbReference type="Gene3D" id="3.40.50.300">
    <property type="entry name" value="P-loop containing nucleotide triphosphate hydrolases"/>
    <property type="match status" value="1"/>
</dbReference>
<accession>A0A377DCL3</accession>
<dbReference type="Gene3D" id="2.40.50.100">
    <property type="match status" value="1"/>
</dbReference>
<dbReference type="InterPro" id="IPR027417">
    <property type="entry name" value="P-loop_NTPase"/>
</dbReference>
<evidence type="ECO:0000313" key="10">
    <source>
        <dbReference type="EMBL" id="STM18824.1"/>
    </source>
</evidence>
<keyword evidence="6 10" id="KW-0067">ATP-binding</keyword>
<keyword evidence="10" id="KW-0378">Hydrolase</keyword>
<dbReference type="GO" id="GO:0005524">
    <property type="term" value="F:ATP binding"/>
    <property type="evidence" value="ECO:0007669"/>
    <property type="project" value="UniProtKB-KW"/>
</dbReference>
<dbReference type="PROSITE" id="PS50893">
    <property type="entry name" value="ABC_TRANSPORTER_2"/>
    <property type="match status" value="1"/>
</dbReference>
<evidence type="ECO:0000259" key="9">
    <source>
        <dbReference type="PROSITE" id="PS50893"/>
    </source>
</evidence>
<protein>
    <submittedName>
        <fullName evidence="10">Maltose/maltodextrin transporter ATP-binding protein</fullName>
        <ecNumber evidence="10">3.6.3.19</ecNumber>
    </submittedName>
</protein>
<evidence type="ECO:0000256" key="5">
    <source>
        <dbReference type="ARBA" id="ARBA00022741"/>
    </source>
</evidence>
<dbReference type="InterPro" id="IPR017871">
    <property type="entry name" value="ABC_transporter-like_CS"/>
</dbReference>
<evidence type="ECO:0000256" key="8">
    <source>
        <dbReference type="ARBA" id="ARBA00023136"/>
    </source>
</evidence>
<dbReference type="Pfam" id="PF00005">
    <property type="entry name" value="ABC_tran"/>
    <property type="match status" value="1"/>
</dbReference>
<proteinExistence type="predicted"/>
<keyword evidence="4" id="KW-0762">Sugar transport</keyword>
<dbReference type="GO" id="GO:0016887">
    <property type="term" value="F:ATP hydrolysis activity"/>
    <property type="evidence" value="ECO:0007669"/>
    <property type="project" value="InterPro"/>
</dbReference>
<dbReference type="EC" id="3.6.3.19" evidence="10"/>
<dbReference type="Proteomes" id="UP000254174">
    <property type="component" value="Unassembled WGS sequence"/>
</dbReference>
<dbReference type="PROSITE" id="PS00211">
    <property type="entry name" value="ABC_TRANSPORTER_1"/>
    <property type="match status" value="1"/>
</dbReference>
<keyword evidence="7" id="KW-1278">Translocase</keyword>
<keyword evidence="5" id="KW-0547">Nucleotide-binding</keyword>
<dbReference type="SUPFAM" id="SSF52540">
    <property type="entry name" value="P-loop containing nucleoside triphosphate hydrolases"/>
    <property type="match status" value="1"/>
</dbReference>
<dbReference type="PANTHER" id="PTHR43875">
    <property type="entry name" value="MALTODEXTRIN IMPORT ATP-BINDING PROTEIN MSMX"/>
    <property type="match status" value="1"/>
</dbReference>
<reference evidence="10 11" key="1">
    <citation type="submission" date="2018-06" db="EMBL/GenBank/DDBJ databases">
        <authorList>
            <consortium name="Pathogen Informatics"/>
            <person name="Doyle S."/>
        </authorList>
    </citation>
    <scope>NUCLEOTIDE SEQUENCE [LARGE SCALE GENOMIC DNA]</scope>
    <source>
        <strain evidence="10 11">NCTC7922</strain>
    </source>
</reference>
<dbReference type="InterPro" id="IPR003593">
    <property type="entry name" value="AAA+_ATPase"/>
</dbReference>
<evidence type="ECO:0000256" key="6">
    <source>
        <dbReference type="ARBA" id="ARBA00022840"/>
    </source>
</evidence>
<dbReference type="EMBL" id="UGFC01000006">
    <property type="protein sequence ID" value="STM18824.1"/>
    <property type="molecule type" value="Genomic_DNA"/>
</dbReference>
<gene>
    <name evidence="10" type="primary">malK</name>
    <name evidence="10" type="ORF">NCTC7922_05065</name>
</gene>
<dbReference type="InterPro" id="IPR003439">
    <property type="entry name" value="ABC_transporter-like_ATP-bd"/>
</dbReference>
<keyword evidence="3" id="KW-0997">Cell inner membrane</keyword>
<dbReference type="FunFam" id="3.40.50.300:FF:000042">
    <property type="entry name" value="Maltose/maltodextrin ABC transporter, ATP-binding protein"/>
    <property type="match status" value="1"/>
</dbReference>
<evidence type="ECO:0000256" key="1">
    <source>
        <dbReference type="ARBA" id="ARBA00022448"/>
    </source>
</evidence>
<dbReference type="CDD" id="cd03301">
    <property type="entry name" value="ABC_MalK_N"/>
    <property type="match status" value="1"/>
</dbReference>
<feature type="domain" description="ABC transporter" evidence="9">
    <location>
        <begin position="1"/>
        <end position="218"/>
    </location>
</feature>
<evidence type="ECO:0000256" key="2">
    <source>
        <dbReference type="ARBA" id="ARBA00022475"/>
    </source>
</evidence>
<dbReference type="GO" id="GO:1990060">
    <property type="term" value="C:maltose transport complex"/>
    <property type="evidence" value="ECO:0007669"/>
    <property type="project" value="TreeGrafter"/>
</dbReference>
<dbReference type="GO" id="GO:0015423">
    <property type="term" value="F:ABC-type maltose transporter activity"/>
    <property type="evidence" value="ECO:0007669"/>
    <property type="project" value="TreeGrafter"/>
</dbReference>
<evidence type="ECO:0000313" key="11">
    <source>
        <dbReference type="Proteomes" id="UP000254174"/>
    </source>
</evidence>
<dbReference type="AlphaFoldDB" id="A0A377DCL3"/>
<name>A0A377DCL3_ECOLX</name>
<dbReference type="SMART" id="SM00382">
    <property type="entry name" value="AAA"/>
    <property type="match status" value="1"/>
</dbReference>
<sequence>MVSKDINLDIHEGEFVVFVGPSGCGKSTLLRMIAGLETITSGDLFIGEKRMNDTPLAERGVGMVFQSYALYPHLSVAENMSFGLKLAGAKKEVINQRVNQVAEVLQLAHLLDRKPKALSGGQRQRVAIGRTLVAEPSVFLLDEPLSNLDAALRVQMRIEISRLHKRLGRTMIYVTHDQVEAMTLADKIVVLDAGRVAQVGKPLELYHYPADRFVAGFIGSPKMNFLPVKVTATAIDQVQVELPMPNRQQVWLPVEAVMSRLEPICRWVFARNIYCRVISLTSSLRVKFRSSSNWATKPKSISRSLPFVKTWCTARTTWCW</sequence>
<evidence type="ECO:0000256" key="7">
    <source>
        <dbReference type="ARBA" id="ARBA00022967"/>
    </source>
</evidence>
<keyword evidence="2" id="KW-1003">Cell membrane</keyword>
<dbReference type="FunFam" id="2.40.50.100:FF:000014">
    <property type="entry name" value="Maltose/maltodextrin import ATP-binding protein MalK"/>
    <property type="match status" value="1"/>
</dbReference>
<dbReference type="InterPro" id="IPR015855">
    <property type="entry name" value="ABC_transpr_MalK-like"/>
</dbReference>
<organism evidence="10 11">
    <name type="scientific">Escherichia coli</name>
    <dbReference type="NCBI Taxonomy" id="562"/>
    <lineage>
        <taxon>Bacteria</taxon>
        <taxon>Pseudomonadati</taxon>
        <taxon>Pseudomonadota</taxon>
        <taxon>Gammaproteobacteria</taxon>
        <taxon>Enterobacterales</taxon>
        <taxon>Enterobacteriaceae</taxon>
        <taxon>Escherichia</taxon>
    </lineage>
</organism>
<evidence type="ECO:0000256" key="3">
    <source>
        <dbReference type="ARBA" id="ARBA00022519"/>
    </source>
</evidence>
<keyword evidence="1" id="KW-0813">Transport</keyword>
<keyword evidence="8" id="KW-0472">Membrane</keyword>